<name>A0A1S8NB73_CLOSA</name>
<proteinExistence type="predicted"/>
<protein>
    <submittedName>
        <fullName evidence="1">Uncharacterized protein</fullName>
    </submittedName>
</protein>
<dbReference type="Proteomes" id="UP000191154">
    <property type="component" value="Unassembled WGS sequence"/>
</dbReference>
<sequence>MLHIKTFMSDELVVFLIVSKENMYKIIPPVQNKKVQEELFYE</sequence>
<gene>
    <name evidence="1" type="ORF">CLOSAC_18050</name>
</gene>
<reference evidence="1 2" key="1">
    <citation type="submission" date="2016-05" db="EMBL/GenBank/DDBJ databases">
        <title>Microbial solvent formation.</title>
        <authorList>
            <person name="Poehlein A."/>
            <person name="Montoya Solano J.D."/>
            <person name="Flitsch S."/>
            <person name="Krabben P."/>
            <person name="Duerre P."/>
            <person name="Daniel R."/>
        </authorList>
    </citation>
    <scope>NUCLEOTIDE SEQUENCE [LARGE SCALE GENOMIC DNA]</scope>
    <source>
        <strain evidence="1 2">L1-8</strain>
    </source>
</reference>
<dbReference type="AlphaFoldDB" id="A0A1S8NB73"/>
<evidence type="ECO:0000313" key="2">
    <source>
        <dbReference type="Proteomes" id="UP000191154"/>
    </source>
</evidence>
<organism evidence="1 2">
    <name type="scientific">Clostridium saccharobutylicum</name>
    <dbReference type="NCBI Taxonomy" id="169679"/>
    <lineage>
        <taxon>Bacteria</taxon>
        <taxon>Bacillati</taxon>
        <taxon>Bacillota</taxon>
        <taxon>Clostridia</taxon>
        <taxon>Eubacteriales</taxon>
        <taxon>Clostridiaceae</taxon>
        <taxon>Clostridium</taxon>
    </lineage>
</organism>
<comment type="caution">
    <text evidence="1">The sequence shown here is derived from an EMBL/GenBank/DDBJ whole genome shotgun (WGS) entry which is preliminary data.</text>
</comment>
<dbReference type="EMBL" id="LZYZ01000003">
    <property type="protein sequence ID" value="OOM13719.1"/>
    <property type="molecule type" value="Genomic_DNA"/>
</dbReference>
<evidence type="ECO:0000313" key="1">
    <source>
        <dbReference type="EMBL" id="OOM13719.1"/>
    </source>
</evidence>
<accession>A0A1S8NB73</accession>